<dbReference type="GO" id="GO:0045259">
    <property type="term" value="C:proton-transporting ATP synthase complex"/>
    <property type="evidence" value="ECO:0007669"/>
    <property type="project" value="UniProtKB-KW"/>
</dbReference>
<evidence type="ECO:0000256" key="1">
    <source>
        <dbReference type="ARBA" id="ARBA00004202"/>
    </source>
</evidence>
<evidence type="ECO:0000256" key="9">
    <source>
        <dbReference type="HAMAP-Rule" id="MF_00530"/>
    </source>
</evidence>
<dbReference type="GO" id="GO:0046933">
    <property type="term" value="F:proton-transporting ATP synthase activity, rotational mechanism"/>
    <property type="evidence" value="ECO:0007669"/>
    <property type="project" value="UniProtKB-UniRule"/>
</dbReference>
<reference evidence="13" key="2">
    <citation type="journal article" date="2021" name="PeerJ">
        <title>Extensive microbial diversity within the chicken gut microbiome revealed by metagenomics and culture.</title>
        <authorList>
            <person name="Gilroy R."/>
            <person name="Ravi A."/>
            <person name="Getino M."/>
            <person name="Pursley I."/>
            <person name="Horton D.L."/>
            <person name="Alikhan N.F."/>
            <person name="Baker D."/>
            <person name="Gharbi K."/>
            <person name="Hall N."/>
            <person name="Watson M."/>
            <person name="Adriaenssens E.M."/>
            <person name="Foster-Nyarko E."/>
            <person name="Jarju S."/>
            <person name="Secka A."/>
            <person name="Antonio M."/>
            <person name="Oren A."/>
            <person name="Chaudhuri R.R."/>
            <person name="La Ragione R."/>
            <person name="Hildebrand F."/>
            <person name="Pallen M.J."/>
        </authorList>
    </citation>
    <scope>NUCLEOTIDE SEQUENCE</scope>
    <source>
        <strain evidence="13">ChiW25-3613</strain>
    </source>
</reference>
<dbReference type="AlphaFoldDB" id="A0A9D1AGK1"/>
<dbReference type="Gene3D" id="2.60.15.10">
    <property type="entry name" value="F0F1 ATP synthase delta/epsilon subunit, N-terminal"/>
    <property type="match status" value="1"/>
</dbReference>
<proteinExistence type="inferred from homology"/>
<evidence type="ECO:0000313" key="13">
    <source>
        <dbReference type="EMBL" id="HIR39503.1"/>
    </source>
</evidence>
<dbReference type="CDD" id="cd12152">
    <property type="entry name" value="F1-ATPase_delta"/>
    <property type="match status" value="1"/>
</dbReference>
<dbReference type="HAMAP" id="MF_00530">
    <property type="entry name" value="ATP_synth_epsil_bac"/>
    <property type="match status" value="1"/>
</dbReference>
<evidence type="ECO:0000256" key="3">
    <source>
        <dbReference type="ARBA" id="ARBA00022448"/>
    </source>
</evidence>
<comment type="function">
    <text evidence="9">Produces ATP from ADP in the presence of a proton gradient across the membrane.</text>
</comment>
<evidence type="ECO:0000256" key="5">
    <source>
        <dbReference type="ARBA" id="ARBA00023065"/>
    </source>
</evidence>
<dbReference type="InterPro" id="IPR001469">
    <property type="entry name" value="ATP_synth_F1_dsu/esu"/>
</dbReference>
<dbReference type="InterPro" id="IPR036771">
    <property type="entry name" value="ATPsynth_dsu/esu_N"/>
</dbReference>
<dbReference type="SUPFAM" id="SSF46604">
    <property type="entry name" value="Epsilon subunit of F1F0-ATP synthase C-terminal domain"/>
    <property type="match status" value="1"/>
</dbReference>
<keyword evidence="5 9" id="KW-0406">Ion transport</keyword>
<keyword evidence="9" id="KW-0375">Hydrogen ion transport</keyword>
<sequence>MNTFKVHLLSANRTFYEGECESLVVPAVDGQYGVLAGHSNTITAIVPGRLAFRIPGEEEQETAVSSGIMKIEDGEVLVLADSILRPEEIDEERAEREAADAKEAMLQKLGRQEYLSAQAQLARAVSKLKIRRAYSRGGRR</sequence>
<keyword evidence="3 9" id="KW-0813">Transport</keyword>
<feature type="domain" description="ATP synthase F1 complex delta/epsilon subunit N-terminal" evidence="12">
    <location>
        <begin position="4"/>
        <end position="82"/>
    </location>
</feature>
<comment type="subunit">
    <text evidence="9 10">F-type ATPases have 2 components, CF(1) - the catalytic core - and CF(0) - the membrane proton channel. CF(1) has five subunits: alpha(3), beta(3), gamma(1), delta(1), epsilon(1). CF(0) has three main subunits: a, b and c.</text>
</comment>
<accession>A0A9D1AGK1</accession>
<evidence type="ECO:0000256" key="8">
    <source>
        <dbReference type="ARBA" id="ARBA00023310"/>
    </source>
</evidence>
<evidence type="ECO:0000256" key="10">
    <source>
        <dbReference type="RuleBase" id="RU003656"/>
    </source>
</evidence>
<feature type="domain" description="ATP synthase epsilon subunit C-terminal" evidence="11">
    <location>
        <begin position="87"/>
        <end position="129"/>
    </location>
</feature>
<dbReference type="PANTHER" id="PTHR13822:SF10">
    <property type="entry name" value="ATP SYNTHASE EPSILON CHAIN, CHLOROPLASTIC"/>
    <property type="match status" value="1"/>
</dbReference>
<evidence type="ECO:0000313" key="14">
    <source>
        <dbReference type="Proteomes" id="UP000824179"/>
    </source>
</evidence>
<keyword evidence="8 9" id="KW-0066">ATP synthesis</keyword>
<keyword evidence="4 9" id="KW-1003">Cell membrane</keyword>
<keyword evidence="7 9" id="KW-0139">CF(1)</keyword>
<dbReference type="SUPFAM" id="SSF51344">
    <property type="entry name" value="Epsilon subunit of F1F0-ATP synthase N-terminal domain"/>
    <property type="match status" value="1"/>
</dbReference>
<dbReference type="EMBL" id="DVHB01000068">
    <property type="protein sequence ID" value="HIR39503.1"/>
    <property type="molecule type" value="Genomic_DNA"/>
</dbReference>
<reference evidence="13" key="1">
    <citation type="submission" date="2020-10" db="EMBL/GenBank/DDBJ databases">
        <authorList>
            <person name="Gilroy R."/>
        </authorList>
    </citation>
    <scope>NUCLEOTIDE SEQUENCE</scope>
    <source>
        <strain evidence="13">ChiW25-3613</strain>
    </source>
</reference>
<dbReference type="GO" id="GO:0005886">
    <property type="term" value="C:plasma membrane"/>
    <property type="evidence" value="ECO:0007669"/>
    <property type="project" value="UniProtKB-SubCell"/>
</dbReference>
<name>A0A9D1AGK1_9FIRM</name>
<comment type="caution">
    <text evidence="13">The sequence shown here is derived from an EMBL/GenBank/DDBJ whole genome shotgun (WGS) entry which is preliminary data.</text>
</comment>
<dbReference type="Proteomes" id="UP000824179">
    <property type="component" value="Unassembled WGS sequence"/>
</dbReference>
<evidence type="ECO:0000256" key="7">
    <source>
        <dbReference type="ARBA" id="ARBA00023196"/>
    </source>
</evidence>
<dbReference type="GO" id="GO:0005524">
    <property type="term" value="F:ATP binding"/>
    <property type="evidence" value="ECO:0007669"/>
    <property type="project" value="UniProtKB-UniRule"/>
</dbReference>
<comment type="subcellular location">
    <subcellularLocation>
        <location evidence="1 9">Cell membrane</location>
        <topology evidence="1 9">Peripheral membrane protein</topology>
    </subcellularLocation>
</comment>
<dbReference type="NCBIfam" id="TIGR01216">
    <property type="entry name" value="ATP_synt_epsi"/>
    <property type="match status" value="1"/>
</dbReference>
<evidence type="ECO:0000256" key="2">
    <source>
        <dbReference type="ARBA" id="ARBA00005712"/>
    </source>
</evidence>
<dbReference type="Pfam" id="PF00401">
    <property type="entry name" value="ATP-synt_DE"/>
    <property type="match status" value="1"/>
</dbReference>
<keyword evidence="6 9" id="KW-0472">Membrane</keyword>
<dbReference type="InterPro" id="IPR036794">
    <property type="entry name" value="ATP_F1_dsu/esu_C_sf"/>
</dbReference>
<dbReference type="InterPro" id="IPR020546">
    <property type="entry name" value="ATP_synth_F1_dsu/esu_N"/>
</dbReference>
<comment type="similarity">
    <text evidence="2 9 10">Belongs to the ATPase epsilon chain family.</text>
</comment>
<dbReference type="InterPro" id="IPR020547">
    <property type="entry name" value="ATP_synth_F1_esu_C"/>
</dbReference>
<evidence type="ECO:0000256" key="6">
    <source>
        <dbReference type="ARBA" id="ARBA00023136"/>
    </source>
</evidence>
<dbReference type="Pfam" id="PF02823">
    <property type="entry name" value="ATP-synt_DE_N"/>
    <property type="match status" value="1"/>
</dbReference>
<protein>
    <recommendedName>
        <fullName evidence="9">ATP synthase epsilon chain</fullName>
    </recommendedName>
    <alternativeName>
        <fullName evidence="9">ATP synthase F1 sector epsilon subunit</fullName>
    </alternativeName>
    <alternativeName>
        <fullName evidence="9">F-ATPase epsilon subunit</fullName>
    </alternativeName>
</protein>
<organism evidence="13 14">
    <name type="scientific">Candidatus Coproplasma stercoripullorum</name>
    <dbReference type="NCBI Taxonomy" id="2840751"/>
    <lineage>
        <taxon>Bacteria</taxon>
        <taxon>Bacillati</taxon>
        <taxon>Bacillota</taxon>
        <taxon>Clostridia</taxon>
        <taxon>Eubacteriales</taxon>
        <taxon>Candidatus Coproplasma</taxon>
    </lineage>
</organism>
<evidence type="ECO:0000259" key="11">
    <source>
        <dbReference type="Pfam" id="PF00401"/>
    </source>
</evidence>
<evidence type="ECO:0000259" key="12">
    <source>
        <dbReference type="Pfam" id="PF02823"/>
    </source>
</evidence>
<dbReference type="PANTHER" id="PTHR13822">
    <property type="entry name" value="ATP SYNTHASE DELTA/EPSILON CHAIN"/>
    <property type="match status" value="1"/>
</dbReference>
<evidence type="ECO:0000256" key="4">
    <source>
        <dbReference type="ARBA" id="ARBA00022475"/>
    </source>
</evidence>
<gene>
    <name evidence="9 13" type="primary">atpC</name>
    <name evidence="13" type="ORF">IAB90_03880</name>
</gene>